<name>A0ABN1W972_9ACTN</name>
<evidence type="ECO:0000256" key="1">
    <source>
        <dbReference type="HAMAP-Rule" id="MF_01972"/>
    </source>
</evidence>
<comment type="subunit">
    <text evidence="1">Homotetramer.</text>
</comment>
<keyword evidence="1" id="KW-0408">Iron</keyword>
<dbReference type="EMBL" id="BAAALF010000055">
    <property type="protein sequence ID" value="GAA1240936.1"/>
    <property type="molecule type" value="Genomic_DNA"/>
</dbReference>
<gene>
    <name evidence="1" type="primary">kynA</name>
    <name evidence="3" type="ORF">GCM10009665_34720</name>
</gene>
<dbReference type="PANTHER" id="PTHR10138">
    <property type="entry name" value="TRYPTOPHAN 2,3-DIOXYGENASE"/>
    <property type="match status" value="1"/>
</dbReference>
<accession>A0ABN1W972</accession>
<comment type="similarity">
    <text evidence="1">Belongs to the tryptophan 2,3-dioxygenase family.</text>
</comment>
<comment type="caution">
    <text evidence="3">The sequence shown here is derived from an EMBL/GenBank/DDBJ whole genome shotgun (WGS) entry which is preliminary data.</text>
</comment>
<dbReference type="HAMAP" id="MF_01972">
    <property type="entry name" value="T23O"/>
    <property type="match status" value="1"/>
</dbReference>
<keyword evidence="1" id="KW-0560">Oxidoreductase</keyword>
<dbReference type="InterPro" id="IPR004981">
    <property type="entry name" value="Trp_2_3_dOase"/>
</dbReference>
<feature type="binding site" evidence="1">
    <location>
        <position position="126"/>
    </location>
    <ligand>
        <name>substrate</name>
    </ligand>
</feature>
<comment type="function">
    <text evidence="1">Heme-dependent dioxygenase that catalyzes the oxidative cleavage of the L-tryptophan (L-Trp) pyrrole ring and converts L-tryptophan to N-formyl-L-kynurenine. Catalyzes the oxidative cleavage of the indole moiety.</text>
</comment>
<comment type="caution">
    <text evidence="1">Lacks conserved residue(s) required for the propagation of feature annotation.</text>
</comment>
<evidence type="ECO:0000256" key="2">
    <source>
        <dbReference type="SAM" id="MobiDB-lite"/>
    </source>
</evidence>
<protein>
    <recommendedName>
        <fullName evidence="1">Tryptophan 2,3-dioxygenase</fullName>
        <shortName evidence="1">TDO</shortName>
        <ecNumber evidence="1">1.13.11.11</ecNumber>
    </recommendedName>
    <alternativeName>
        <fullName evidence="1">Tryptamin 2,3-dioxygenase</fullName>
    </alternativeName>
    <alternativeName>
        <fullName evidence="1">Tryptophan oxygenase</fullName>
        <shortName evidence="1">TO</shortName>
        <shortName evidence="1">TRPO</shortName>
    </alternativeName>
    <alternativeName>
        <fullName evidence="1">Tryptophan pyrrolase</fullName>
    </alternativeName>
    <alternativeName>
        <fullName evidence="1">Tryptophanase</fullName>
    </alternativeName>
</protein>
<dbReference type="EC" id="1.13.11.11" evidence="1"/>
<dbReference type="InterPro" id="IPR037217">
    <property type="entry name" value="Trp/Indoleamine_2_3_dOase-like"/>
</dbReference>
<reference evidence="3 4" key="1">
    <citation type="journal article" date="2019" name="Int. J. Syst. Evol. Microbiol.">
        <title>The Global Catalogue of Microorganisms (GCM) 10K type strain sequencing project: providing services to taxonomists for standard genome sequencing and annotation.</title>
        <authorList>
            <consortium name="The Broad Institute Genomics Platform"/>
            <consortium name="The Broad Institute Genome Sequencing Center for Infectious Disease"/>
            <person name="Wu L."/>
            <person name="Ma J."/>
        </authorList>
    </citation>
    <scope>NUCLEOTIDE SEQUENCE [LARGE SCALE GENOMIC DNA]</scope>
    <source>
        <strain evidence="3 4">JCM 13004</strain>
    </source>
</reference>
<keyword evidence="4" id="KW-1185">Reference proteome</keyword>
<comment type="catalytic activity">
    <reaction evidence="1">
        <text>L-tryptophan + O2 = N-formyl-L-kynurenine</text>
        <dbReference type="Rhea" id="RHEA:24536"/>
        <dbReference type="ChEBI" id="CHEBI:15379"/>
        <dbReference type="ChEBI" id="CHEBI:57912"/>
        <dbReference type="ChEBI" id="CHEBI:58629"/>
        <dbReference type="EC" id="1.13.11.11"/>
    </reaction>
</comment>
<feature type="binding site" evidence="1">
    <location>
        <position position="264"/>
    </location>
    <ligand>
        <name>substrate</name>
    </ligand>
</feature>
<dbReference type="RefSeq" id="WP_344442560.1">
    <property type="nucleotide sequence ID" value="NZ_BAAALF010000055.1"/>
</dbReference>
<evidence type="ECO:0000313" key="3">
    <source>
        <dbReference type="EMBL" id="GAA1240936.1"/>
    </source>
</evidence>
<dbReference type="SUPFAM" id="SSF140959">
    <property type="entry name" value="Indolic compounds 2,3-dioxygenase-like"/>
    <property type="match status" value="1"/>
</dbReference>
<keyword evidence="1" id="KW-0823">Tryptophan catabolism</keyword>
<keyword evidence="1" id="KW-0223">Dioxygenase</keyword>
<comment type="pathway">
    <text evidence="1">Amino-acid degradation; L-tryptophan degradation via kynurenine pathway; L-kynurenine from L-tryptophan: step 1/2.</text>
</comment>
<feature type="compositionally biased region" description="Low complexity" evidence="2">
    <location>
        <begin position="15"/>
        <end position="25"/>
    </location>
</feature>
<dbReference type="PANTHER" id="PTHR10138:SF0">
    <property type="entry name" value="TRYPTOPHAN 2,3-DIOXYGENASE"/>
    <property type="match status" value="1"/>
</dbReference>
<keyword evidence="1" id="KW-0479">Metal-binding</keyword>
<evidence type="ECO:0000313" key="4">
    <source>
        <dbReference type="Proteomes" id="UP001500037"/>
    </source>
</evidence>
<proteinExistence type="inferred from homology"/>
<dbReference type="Proteomes" id="UP001500037">
    <property type="component" value="Unassembled WGS sequence"/>
</dbReference>
<dbReference type="Gene3D" id="1.20.58.480">
    <property type="match status" value="1"/>
</dbReference>
<feature type="region of interest" description="Disordered" evidence="2">
    <location>
        <begin position="1"/>
        <end position="32"/>
    </location>
</feature>
<dbReference type="Pfam" id="PF03301">
    <property type="entry name" value="Trp_dioxygenase"/>
    <property type="match status" value="2"/>
</dbReference>
<keyword evidence="1" id="KW-0349">Heme</keyword>
<feature type="binding site" description="axial binding residue" evidence="1">
    <location>
        <position position="250"/>
    </location>
    <ligand>
        <name>heme</name>
        <dbReference type="ChEBI" id="CHEBI:30413"/>
    </ligand>
    <ligandPart>
        <name>Fe</name>
        <dbReference type="ChEBI" id="CHEBI:18248"/>
    </ligandPart>
</feature>
<comment type="cofactor">
    <cofactor evidence="1">
        <name>heme</name>
        <dbReference type="ChEBI" id="CHEBI:30413"/>
    </cofactor>
    <text evidence="1">Binds 1 heme group per subunit.</text>
</comment>
<sequence length="292" mass="31718">MSQPTVSTPKLAFDATAEGAGTGATSPEDSGATPYERYARLDVLHTLQQPRSKVPAELSFIVTTQVMELLFGLLRHEWTLAQRALREDDLPGALAALRRGTHVQDVLNSSWDLLGTLTPVEFSAFRPVLGEASGFQSSAFLHLEFLVGNKSPRLLEMYQGAPAVHQELAAALRAPTLYDDALALLTRRGVLAAQEAEEGDAAGAGRYRPREAVQQAWHTVYTDPAAGELVTLAEALLDTAERVTRWRQRHYASVKRSMGAKPGTGGSSGLAWLKAATEQDVFPELWTVRGEL</sequence>
<organism evidence="3 4">
    <name type="scientific">Kitasatospora nipponensis</name>
    <dbReference type="NCBI Taxonomy" id="258049"/>
    <lineage>
        <taxon>Bacteria</taxon>
        <taxon>Bacillati</taxon>
        <taxon>Actinomycetota</taxon>
        <taxon>Actinomycetes</taxon>
        <taxon>Kitasatosporales</taxon>
        <taxon>Streptomycetaceae</taxon>
        <taxon>Kitasatospora</taxon>
    </lineage>
</organism>